<sequence>MAKFIVALMLISVISFLSGWLLGIHVAFAIHMLGSLIAALNIEENGGAVNEQ</sequence>
<protein>
    <submittedName>
        <fullName evidence="1">Uncharacterized protein</fullName>
    </submittedName>
</protein>
<gene>
    <name evidence="1" type="ORF">LamDB_48460</name>
</gene>
<organism evidence="1">
    <name type="scientific">Bacillus anthracis</name>
    <name type="common">anthrax bacterium</name>
    <dbReference type="NCBI Taxonomy" id="1392"/>
    <lineage>
        <taxon>Bacteria</taxon>
        <taxon>Bacillati</taxon>
        <taxon>Bacillota</taxon>
        <taxon>Bacilli</taxon>
        <taxon>Bacillales</taxon>
        <taxon>Bacillaceae</taxon>
        <taxon>Bacillus</taxon>
        <taxon>Bacillus cereus group</taxon>
    </lineage>
</organism>
<comment type="caution">
    <text evidence="1">The sequence shown here is derived from an EMBL/GenBank/DDBJ whole genome shotgun (WGS) entry which is preliminary data.</text>
</comment>
<proteinExistence type="predicted"/>
<evidence type="ECO:0000313" key="1">
    <source>
        <dbReference type="EMBL" id="GEU18800.1"/>
    </source>
</evidence>
<accession>A0A640N3E5</accession>
<name>A0A640N3E5_BACAN</name>
<dbReference type="EMBL" id="BLEX01000010">
    <property type="protein sequence ID" value="GEU18800.1"/>
    <property type="molecule type" value="Genomic_DNA"/>
</dbReference>
<reference evidence="1" key="2">
    <citation type="submission" date="2019-12" db="EMBL/GenBank/DDBJ databases">
        <authorList>
            <person name="Hoang T.H.H."/>
            <person name="Okutani A."/>
        </authorList>
    </citation>
    <scope>NUCLEOTIDE SEQUENCE</scope>
    <source>
        <strain evidence="1">LamDB</strain>
    </source>
</reference>
<reference evidence="1" key="1">
    <citation type="submission" date="2019-12" db="EMBL/GenBank/DDBJ databases">
        <title>Epidemiological and comparative genomic analysis of Bacillus anthracis isolated from northern Vietnam.</title>
        <authorList>
            <person name="Hoang T.T.H."/>
            <person name="Dang D.A."/>
            <person name="Pham M.H."/>
            <person name="Luong M.H."/>
            <person name="Tran N.D."/>
            <person name="Nguyen T.H."/>
            <person name="Nguyen T.T."/>
            <person name="Inoue S."/>
            <person name="Morikawa S."/>
            <person name="Okutani A."/>
        </authorList>
    </citation>
    <scope>NUCLEOTIDE SEQUENCE</scope>
    <source>
        <strain evidence="1">LamDB</strain>
    </source>
</reference>
<dbReference type="AlphaFoldDB" id="A0A640N3E5"/>